<comment type="subcellular location">
    <subcellularLocation>
        <location evidence="6">Membrane</location>
        <topology evidence="6">Single-pass membrane protein</topology>
    </subcellularLocation>
</comment>
<organism evidence="9 10">
    <name type="scientific">Sistotremastrum suecicum HHB10207 ss-3</name>
    <dbReference type="NCBI Taxonomy" id="1314776"/>
    <lineage>
        <taxon>Eukaryota</taxon>
        <taxon>Fungi</taxon>
        <taxon>Dikarya</taxon>
        <taxon>Basidiomycota</taxon>
        <taxon>Agaricomycotina</taxon>
        <taxon>Agaricomycetes</taxon>
        <taxon>Sistotremastrales</taxon>
        <taxon>Sistotremastraceae</taxon>
        <taxon>Sistotremastrum</taxon>
    </lineage>
</organism>
<feature type="domain" description="PNPLA" evidence="8">
    <location>
        <begin position="182"/>
        <end position="373"/>
    </location>
</feature>
<dbReference type="SUPFAM" id="SSF52151">
    <property type="entry name" value="FabD/lysophospholipase-like"/>
    <property type="match status" value="1"/>
</dbReference>
<evidence type="ECO:0000256" key="6">
    <source>
        <dbReference type="RuleBase" id="RU362055"/>
    </source>
</evidence>
<evidence type="ECO:0000256" key="4">
    <source>
        <dbReference type="ARBA" id="ARBA00023098"/>
    </source>
</evidence>
<dbReference type="PANTHER" id="PTHR14226">
    <property type="entry name" value="NEUROPATHY TARGET ESTERASE/SWISS CHEESE D.MELANOGASTER"/>
    <property type="match status" value="1"/>
</dbReference>
<dbReference type="GO" id="GO:0016042">
    <property type="term" value="P:lipid catabolic process"/>
    <property type="evidence" value="ECO:0007669"/>
    <property type="project" value="UniProtKB-UniRule"/>
</dbReference>
<name>A0A166FZ37_9AGAM</name>
<dbReference type="OrthoDB" id="15478at2759"/>
<dbReference type="CDD" id="cd07232">
    <property type="entry name" value="Pat_PLPL"/>
    <property type="match status" value="1"/>
</dbReference>
<evidence type="ECO:0000256" key="7">
    <source>
        <dbReference type="SAM" id="MobiDB-lite"/>
    </source>
</evidence>
<dbReference type="PROSITE" id="PS51635">
    <property type="entry name" value="PNPLA"/>
    <property type="match status" value="1"/>
</dbReference>
<dbReference type="Proteomes" id="UP000076798">
    <property type="component" value="Unassembled WGS sequence"/>
</dbReference>
<keyword evidence="4 5" id="KW-0443">Lipid metabolism</keyword>
<evidence type="ECO:0000256" key="2">
    <source>
        <dbReference type="ARBA" id="ARBA00022801"/>
    </source>
</evidence>
<evidence type="ECO:0000313" key="9">
    <source>
        <dbReference type="EMBL" id="KZT41146.1"/>
    </source>
</evidence>
<gene>
    <name evidence="9" type="ORF">SISSUDRAFT_1043226</name>
</gene>
<proteinExistence type="inferred from homology"/>
<dbReference type="EC" id="3.1.1.-" evidence="6"/>
<evidence type="ECO:0000256" key="1">
    <source>
        <dbReference type="ARBA" id="ARBA00006104"/>
    </source>
</evidence>
<protein>
    <recommendedName>
        <fullName evidence="6">Patatin-like phospholipase domain-containing protein</fullName>
        <ecNumber evidence="6">3.1.1.-</ecNumber>
    </recommendedName>
</protein>
<comment type="function">
    <text evidence="6">Lipid hydrolase.</text>
</comment>
<evidence type="ECO:0000256" key="3">
    <source>
        <dbReference type="ARBA" id="ARBA00022963"/>
    </source>
</evidence>
<dbReference type="GO" id="GO:0006641">
    <property type="term" value="P:triglyceride metabolic process"/>
    <property type="evidence" value="ECO:0007669"/>
    <property type="project" value="UniProtKB-ARBA"/>
</dbReference>
<dbReference type="InterPro" id="IPR021771">
    <property type="entry name" value="Triacylglycerol_lipase_N"/>
</dbReference>
<feature type="region of interest" description="Disordered" evidence="7">
    <location>
        <begin position="523"/>
        <end position="551"/>
    </location>
</feature>
<dbReference type="GO" id="GO:0016020">
    <property type="term" value="C:membrane"/>
    <property type="evidence" value="ECO:0007669"/>
    <property type="project" value="UniProtKB-SubCell"/>
</dbReference>
<dbReference type="Pfam" id="PF11815">
    <property type="entry name" value="DUF3336"/>
    <property type="match status" value="1"/>
</dbReference>
<dbReference type="InterPro" id="IPR050301">
    <property type="entry name" value="NTE"/>
</dbReference>
<keyword evidence="2 5" id="KW-0378">Hydrolase</keyword>
<dbReference type="Pfam" id="PF01734">
    <property type="entry name" value="Patatin"/>
    <property type="match status" value="1"/>
</dbReference>
<dbReference type="STRING" id="1314776.A0A166FZ37"/>
<evidence type="ECO:0000259" key="8">
    <source>
        <dbReference type="PROSITE" id="PS51635"/>
    </source>
</evidence>
<feature type="active site" description="Proton acceptor" evidence="5">
    <location>
        <position position="360"/>
    </location>
</feature>
<keyword evidence="10" id="KW-1185">Reference proteome</keyword>
<keyword evidence="3 5" id="KW-0442">Lipid degradation</keyword>
<feature type="compositionally biased region" description="Basic and acidic residues" evidence="7">
    <location>
        <begin position="523"/>
        <end position="539"/>
    </location>
</feature>
<evidence type="ECO:0000256" key="5">
    <source>
        <dbReference type="PROSITE-ProRule" id="PRU01161"/>
    </source>
</evidence>
<reference evidence="9 10" key="1">
    <citation type="journal article" date="2016" name="Mol. Biol. Evol.">
        <title>Comparative Genomics of Early-Diverging Mushroom-Forming Fungi Provides Insights into the Origins of Lignocellulose Decay Capabilities.</title>
        <authorList>
            <person name="Nagy L.G."/>
            <person name="Riley R."/>
            <person name="Tritt A."/>
            <person name="Adam C."/>
            <person name="Daum C."/>
            <person name="Floudas D."/>
            <person name="Sun H."/>
            <person name="Yadav J.S."/>
            <person name="Pangilinan J."/>
            <person name="Larsson K.H."/>
            <person name="Matsuura K."/>
            <person name="Barry K."/>
            <person name="Labutti K."/>
            <person name="Kuo R."/>
            <person name="Ohm R.A."/>
            <person name="Bhattacharya S.S."/>
            <person name="Shirouzu T."/>
            <person name="Yoshinaga Y."/>
            <person name="Martin F.M."/>
            <person name="Grigoriev I.V."/>
            <person name="Hibbett D.S."/>
        </authorList>
    </citation>
    <scope>NUCLEOTIDE SEQUENCE [LARGE SCALE GENOMIC DNA]</scope>
    <source>
        <strain evidence="9 10">HHB10207 ss-3</strain>
    </source>
</reference>
<accession>A0A166FZ37</accession>
<dbReference type="AlphaFoldDB" id="A0A166FZ37"/>
<feature type="short sequence motif" description="GXSXG" evidence="5">
    <location>
        <begin position="213"/>
        <end position="217"/>
    </location>
</feature>
<dbReference type="EMBL" id="KV428024">
    <property type="protein sequence ID" value="KZT41146.1"/>
    <property type="molecule type" value="Genomic_DNA"/>
</dbReference>
<comment type="similarity">
    <text evidence="1 6">Belongs to the PLPL family.</text>
</comment>
<evidence type="ECO:0000313" key="10">
    <source>
        <dbReference type="Proteomes" id="UP000076798"/>
    </source>
</evidence>
<dbReference type="Gene3D" id="3.40.1090.10">
    <property type="entry name" value="Cytosolic phospholipase A2 catalytic domain"/>
    <property type="match status" value="2"/>
</dbReference>
<comment type="caution">
    <text evidence="5">Lacks conserved residue(s) required for the propagation of feature annotation.</text>
</comment>
<dbReference type="PANTHER" id="PTHR14226:SF66">
    <property type="entry name" value="TRIACYLGLYCEROL LIPASE PTL2"/>
    <property type="match status" value="1"/>
</dbReference>
<feature type="active site" description="Nucleophile" evidence="5">
    <location>
        <position position="215"/>
    </location>
</feature>
<dbReference type="GO" id="GO:0004806">
    <property type="term" value="F:triacylglycerol lipase activity"/>
    <property type="evidence" value="ECO:0007669"/>
    <property type="project" value="InterPro"/>
</dbReference>
<sequence length="757" mass="85351">MFLLVRWPLLFLLGLFIFVVFGAYVGTRQCVNAWERLFAWRGQKGKLRKNLRGARSYKEWREAAEVMDEYLQFDAWKAADEDAYYDWRLVKKVRRSLKSFREKGDVRSLIGVLNTCLRANFAGTESSRLYSETFYGTKNLIESYLEEVQTGLEYVRNSPQLSLEEKRQFLKSANTNFGSSALCLSGGASFGYYHFGVVKAFVDADLLPRVIAGTSAGGLVASLVCTRTDEELKRLLTPRLADNLTACEDPFRVWFERFWKTGARFDTVQWARKCCFFTRGSLTFREAWLRTGRVLNISVIPFDQHSPTKLLNYLTAPDTVIWSALLASAAVPGILDPVILMQKTPSGSIIPWSWGTRFKDGSLRVDIPVQALNLYFNVTHPIVSQVNPHVHLFFFAPKGSPGKPVAHSRGKGWRGGFLLSAAEQWLKLELTKNFRFIRDLELLPRILGQDWSSVFLQRFDGTVTIWPRTRVMDWFHILSDPDRQELERMMRVGQIVTWPKLHMIENRFRIEREILRGRQEVRKALQRDRPGPDTEDARSFGRVTPVLGQPWSHSGVEELPIESEAERDFAKGAQRFFKKSRKSPGTSPLLIGDEAKANSKKAPLLNHPTRRRQESYFGDGTADDEGGAGNAAGPLDLQMSPPETPFDGPKKTPPYTFLSRLRNRSFPGFSSPFSNATSEGKKGSSVVGESVNDEEWSSDSSSDLGFASGPLSANVEGSSSYMSSDANALALSIGTDTHVANELWNADSRDEEPQQDV</sequence>
<dbReference type="InterPro" id="IPR002641">
    <property type="entry name" value="PNPLA_dom"/>
</dbReference>
<feature type="region of interest" description="Disordered" evidence="7">
    <location>
        <begin position="577"/>
        <end position="720"/>
    </location>
</feature>
<dbReference type="InterPro" id="IPR016035">
    <property type="entry name" value="Acyl_Trfase/lysoPLipase"/>
</dbReference>